<name>A0ABQ3UFE2_STRHY</name>
<organism evidence="1 2">
    <name type="scientific">Streptomyces hygroscopicus</name>
    <dbReference type="NCBI Taxonomy" id="1912"/>
    <lineage>
        <taxon>Bacteria</taxon>
        <taxon>Bacillati</taxon>
        <taxon>Actinomycetota</taxon>
        <taxon>Actinomycetes</taxon>
        <taxon>Kitasatosporales</taxon>
        <taxon>Streptomycetaceae</taxon>
        <taxon>Streptomyces</taxon>
        <taxon>Streptomyces violaceusniger group</taxon>
    </lineage>
</organism>
<dbReference type="RefSeq" id="WP_236260143.1">
    <property type="nucleotide sequence ID" value="NZ_BNEK01000007.1"/>
</dbReference>
<sequence length="148" mass="16003">MASRAARTAAVAVITDHIHTWADYWGQRDTDAQTKGLPGAEGRAACARHVANHTAHLAVALLAANRLLDLNIRPKRLATGLALAAGTHYLADRSGGHWKDTQPTTFLVRAAHKLGKQGWIQNDPTAGPHLDQAWHRAWHLVAAAIIAR</sequence>
<accession>A0ABQ3UFE2</accession>
<keyword evidence="2" id="KW-1185">Reference proteome</keyword>
<evidence type="ECO:0000313" key="1">
    <source>
        <dbReference type="EMBL" id="GHJ34327.1"/>
    </source>
</evidence>
<comment type="caution">
    <text evidence="1">The sequence shown here is derived from an EMBL/GenBank/DDBJ whole genome shotgun (WGS) entry which is preliminary data.</text>
</comment>
<reference evidence="1" key="1">
    <citation type="submission" date="2024-05" db="EMBL/GenBank/DDBJ databases">
        <title>Whole genome shotgun sequence of Streptomyces hygroscopicus NBRC 113678.</title>
        <authorList>
            <person name="Komaki H."/>
            <person name="Tamura T."/>
        </authorList>
    </citation>
    <scope>NUCLEOTIDE SEQUENCE</scope>
    <source>
        <strain evidence="1">N11-34</strain>
    </source>
</reference>
<dbReference type="EMBL" id="BNEK01000007">
    <property type="protein sequence ID" value="GHJ34327.1"/>
    <property type="molecule type" value="Genomic_DNA"/>
</dbReference>
<protein>
    <recommendedName>
        <fullName evidence="3">DUF3307 domain-containing protein</fullName>
    </recommendedName>
</protein>
<proteinExistence type="predicted"/>
<evidence type="ECO:0008006" key="3">
    <source>
        <dbReference type="Google" id="ProtNLM"/>
    </source>
</evidence>
<gene>
    <name evidence="1" type="ORF">TPA0910_87600</name>
</gene>
<evidence type="ECO:0000313" key="2">
    <source>
        <dbReference type="Proteomes" id="UP001054854"/>
    </source>
</evidence>
<dbReference type="Proteomes" id="UP001054854">
    <property type="component" value="Unassembled WGS sequence"/>
</dbReference>